<organism evidence="3 4">
    <name type="scientific">Opisthorchis viverrini</name>
    <name type="common">Southeast Asian liver fluke</name>
    <dbReference type="NCBI Taxonomy" id="6198"/>
    <lineage>
        <taxon>Eukaryota</taxon>
        <taxon>Metazoa</taxon>
        <taxon>Spiralia</taxon>
        <taxon>Lophotrochozoa</taxon>
        <taxon>Platyhelminthes</taxon>
        <taxon>Trematoda</taxon>
        <taxon>Digenea</taxon>
        <taxon>Opisthorchiida</taxon>
        <taxon>Opisthorchiata</taxon>
        <taxon>Opisthorchiidae</taxon>
        <taxon>Opisthorchis</taxon>
    </lineage>
</organism>
<feature type="non-terminal residue" evidence="3">
    <location>
        <position position="220"/>
    </location>
</feature>
<feature type="region of interest" description="Disordered" evidence="1">
    <location>
        <begin position="186"/>
        <end position="220"/>
    </location>
</feature>
<evidence type="ECO:0000313" key="3">
    <source>
        <dbReference type="EMBL" id="KER26278.1"/>
    </source>
</evidence>
<keyword evidence="2" id="KW-0732">Signal</keyword>
<evidence type="ECO:0000313" key="4">
    <source>
        <dbReference type="Proteomes" id="UP000054324"/>
    </source>
</evidence>
<proteinExistence type="predicted"/>
<evidence type="ECO:0000256" key="1">
    <source>
        <dbReference type="SAM" id="MobiDB-lite"/>
    </source>
</evidence>
<name>A0A074ZGE6_OPIVI</name>
<reference evidence="3 4" key="1">
    <citation type="submission" date="2013-11" db="EMBL/GenBank/DDBJ databases">
        <title>Opisthorchis viverrini - life in the bile duct.</title>
        <authorList>
            <person name="Young N.D."/>
            <person name="Nagarajan N."/>
            <person name="Lin S.J."/>
            <person name="Korhonen P.K."/>
            <person name="Jex A.R."/>
            <person name="Hall R.S."/>
            <person name="Safavi-Hemami H."/>
            <person name="Kaewkong W."/>
            <person name="Bertrand D."/>
            <person name="Gao S."/>
            <person name="Seet Q."/>
            <person name="Wongkham S."/>
            <person name="Teh B.T."/>
            <person name="Wongkham C."/>
            <person name="Intapan P.M."/>
            <person name="Maleewong W."/>
            <person name="Yang X."/>
            <person name="Hu M."/>
            <person name="Wang Z."/>
            <person name="Hofmann A."/>
            <person name="Sternberg P.W."/>
            <person name="Tan P."/>
            <person name="Wang J."/>
            <person name="Gasser R.B."/>
        </authorList>
    </citation>
    <scope>NUCLEOTIDE SEQUENCE [LARGE SCALE GENOMIC DNA]</scope>
</reference>
<dbReference type="GeneID" id="20328206"/>
<keyword evidence="4" id="KW-1185">Reference proteome</keyword>
<dbReference type="OrthoDB" id="329563at2759"/>
<dbReference type="KEGG" id="ovi:T265_14040"/>
<dbReference type="Proteomes" id="UP000054324">
    <property type="component" value="Unassembled WGS sequence"/>
</dbReference>
<gene>
    <name evidence="3" type="ORF">T265_14040</name>
</gene>
<evidence type="ECO:0000256" key="2">
    <source>
        <dbReference type="SAM" id="SignalP"/>
    </source>
</evidence>
<protein>
    <submittedName>
        <fullName evidence="3">Uncharacterized protein</fullName>
    </submittedName>
</protein>
<feature type="chain" id="PRO_5001704138" evidence="2">
    <location>
        <begin position="21"/>
        <end position="220"/>
    </location>
</feature>
<sequence length="220" mass="24646">MHLHFPAKHRCLAVRLLSQRLWLRTLIVLLSRCGRPGSIPALVQPCPTQLTIFSCHIGHRVVPSAGSPYLLHTESRQCSLQDPYSTEPGHYDNVTTSGRVEGLHRPYLYPEASTATPPPGTVTNNGRHPASCRIKMGASTSLFSGYRFRIGQSWARASRRHHRTSYSGDNSEKNVRLKHLSVPNCRATRRKHEDWATTRLPKPSQGKSRGKGRVRTTDLA</sequence>
<accession>A0A074ZGE6</accession>
<feature type="signal peptide" evidence="2">
    <location>
        <begin position="1"/>
        <end position="20"/>
    </location>
</feature>
<dbReference type="CTD" id="20328206"/>
<dbReference type="AlphaFoldDB" id="A0A074ZGE6"/>
<dbReference type="RefSeq" id="XP_009170012.1">
    <property type="nucleotide sequence ID" value="XM_009171748.1"/>
</dbReference>
<dbReference type="EMBL" id="KL596752">
    <property type="protein sequence ID" value="KER26278.1"/>
    <property type="molecule type" value="Genomic_DNA"/>
</dbReference>